<dbReference type="Pfam" id="PF24598">
    <property type="entry name" value="DOP1_C"/>
    <property type="match status" value="1"/>
</dbReference>
<evidence type="ECO:0000259" key="8">
    <source>
        <dbReference type="Pfam" id="PF04118"/>
    </source>
</evidence>
<dbReference type="PANTHER" id="PTHR14042">
    <property type="entry name" value="DOPEY-RELATED"/>
    <property type="match status" value="1"/>
</dbReference>
<feature type="region of interest" description="Disordered" evidence="7">
    <location>
        <begin position="1"/>
        <end position="39"/>
    </location>
</feature>
<feature type="domain" description="DOP1-like C-terminal" evidence="10">
    <location>
        <begin position="1369"/>
        <end position="1858"/>
    </location>
</feature>
<comment type="similarity">
    <text evidence="6">Belongs to the DOP1 family.</text>
</comment>
<keyword evidence="3" id="KW-0653">Protein transport</keyword>
<dbReference type="Proteomes" id="UP001304895">
    <property type="component" value="Unassembled WGS sequence"/>
</dbReference>
<evidence type="ECO:0000256" key="1">
    <source>
        <dbReference type="ARBA" id="ARBA00004395"/>
    </source>
</evidence>
<feature type="region of interest" description="Disordered" evidence="7">
    <location>
        <begin position="1455"/>
        <end position="1479"/>
    </location>
</feature>
<sequence>MALDPGRRSASPESSGHESPGPRQWRNQLGSEDAPPKDRHYRKYANGIERTLSLFDTALQEWADYISFLNRLLKALQARPSSISTIPAKATVAKRLSQCLNPSLPSGVHQKTLEVYNYVFSVIGRDGLSRDLPLYFPGLASVLSFASLSVRGPFLDLLERYFLDLDPRSMRPAMKSVVLSLLPGLEEETSEDFDRTLRLMERFKVAIRSPGSEPITEAHSSGDDFFWQCFFLASITGHSRRTGALAYLLRCLPHLGQAEQHEPASASDAATSAKLSQLVTSPEPGLLIRSFAAGLADDQLLIQRGYLDLLVTHLPLHSEVLQARAKPGDLELLLKAAVGVTVRRDMSLNRRLWTWLLGPEPTASAETEGEPESPTSSSTQPHAFFSRTGYFEEFGLRPLTRALLAMIKTHADSNPAERARPYRICLSLMDRWEIGGLVVPELFLPIVDSVREFKTRAASKADFAEVLRSASVFFDGVESGLIYSEILTLVAQAIGSGTLSSAERSGKLDLVKFILTHFNVKEEEMATTHAPLTVLSILCMMEDAQETDKPGDAPASLDASLSEAALNITTSLLELIPERAFQSSSSDKSATLVESKVLAASPNSELLKKIRTFYVADQGNWDAAAPPFAPERLAELLLQKACHLNCDCVSRRESGAAMAVKSRVLVLLVSKTPETSLLATDNLLAALHDCLCSETTIPFTTYASIVSLSSHLYAASRIELLELSNLVVPLVRHAWAFLAASEPKYHVETVRSLWLLQSALTPANRDIEAAICSLMLQNDTTGTFARRAAGPGRSFCVLWTHALQDNPSGVERRVSKAANGDAKAPPRLAGMDYYEVMLTRPLFLMLDALLDERTQLFMTVKSWLNSLIGMDKLFGIFITKFADMSFLRRRPESQSGSTPFAEDDDLDMAIYYVRCLSSVFRWAPEASWVVLAKRFVRSDACVPPLSEITGTDADITLQEFFLHVCLQCLAHDEIAGEEGSDARTTQLHRSALTVLHQILLNPFAEQLAKLHLETFLIDKLSQSLRGPDPYVQVLLLDVVYAALKLRELVPAEPPLSPGLEKRAAGVDPARSSRASLVGERPRVMQPPPPALLKCILTGLSSPSSRPVLDSWVGFLSECLPLYSDSVFQVLIPLVETLCGEIGNAFRSLHRLFRAAELVPAHGNAGPETTLISLLNGLEQVLANGHDRLLAEEARAQVVKSPDQPQGFFGNMVSGVFSSDAPQARSATANDRLTVLLAFQDAVRMCFTIWSWGQGSDAALQDAASGASLGYTSLRMRNRARRLLEHLFAAETLECLETVIGIWRGALDRADASTAAEVFNLLPALDGSRPKHTIPALFNAIYSRTNPGALDPSRRSTLTIELQDTDLVIFLVDYTRSLEDDTMDEIWQDCTAFLKDLLGNPFPHRQTLPSLLEFAAILGEKVDNTNFGEQRKMRRELADLFLRLLTAIFTTRPTSFDTAGSSNGSERRTAEHPQPSGVRLPGERADDVVGILSTIVPNLPKILVENDRILTAATAISTNVIGPTLRAKSFPDTVSKTTLVLLQELARLPSNQKSWRKDVADAFNDARFFGSAVPIVHAAWLPLLKQWAGTDRERMPDLLGRIAPPTTAGIVFGVGATSARLEADRKTQLNLRRIAVLVLACGPDALVSDLPAVLDKLTELLAATATSSPSSTTRAELYMVLRALVLRVSPVHLAPLWPVVNAELHSAIASVVAADHSPASDTYGNAALLQACKLLDLLVCVAPDEFQLCEWLFVTDTIDAVYRPGGGYVPVALVDEVCEELGAVGGRGDGGGEVGGGVAHHAQTGAQEGVGSKLRRPLLGTPGGIADEVGMERKDELVAKVLRPFFGQLSIYAFEATYAMAPVDREGCVAGLVRDVFDERSIVRGM</sequence>
<keyword evidence="2" id="KW-0813">Transport</keyword>
<dbReference type="InterPro" id="IPR056458">
    <property type="entry name" value="TPR_DOP1_M"/>
</dbReference>
<dbReference type="InterPro" id="IPR016024">
    <property type="entry name" value="ARM-type_fold"/>
</dbReference>
<dbReference type="GO" id="GO:0000139">
    <property type="term" value="C:Golgi membrane"/>
    <property type="evidence" value="ECO:0007669"/>
    <property type="project" value="UniProtKB-SubCell"/>
</dbReference>
<evidence type="ECO:0000256" key="3">
    <source>
        <dbReference type="ARBA" id="ARBA00022927"/>
    </source>
</evidence>
<reference evidence="11" key="2">
    <citation type="submission" date="2023-05" db="EMBL/GenBank/DDBJ databases">
        <authorList>
            <consortium name="Lawrence Berkeley National Laboratory"/>
            <person name="Steindorff A."/>
            <person name="Hensen N."/>
            <person name="Bonometti L."/>
            <person name="Westerberg I."/>
            <person name="Brannstrom I.O."/>
            <person name="Guillou S."/>
            <person name="Cros-Aarteil S."/>
            <person name="Calhoun S."/>
            <person name="Haridas S."/>
            <person name="Kuo A."/>
            <person name="Mondo S."/>
            <person name="Pangilinan J."/>
            <person name="Riley R."/>
            <person name="Labutti K."/>
            <person name="Andreopoulos B."/>
            <person name="Lipzen A."/>
            <person name="Chen C."/>
            <person name="Yanf M."/>
            <person name="Daum C."/>
            <person name="Ng V."/>
            <person name="Clum A."/>
            <person name="Ohm R."/>
            <person name="Martin F."/>
            <person name="Silar P."/>
            <person name="Natvig D."/>
            <person name="Lalanne C."/>
            <person name="Gautier V."/>
            <person name="Ament-Velasquez S.L."/>
            <person name="Kruys A."/>
            <person name="Hutchinson M.I."/>
            <person name="Powell A.J."/>
            <person name="Barry K."/>
            <person name="Miller A.N."/>
            <person name="Grigoriev I.V."/>
            <person name="Debuchy R."/>
            <person name="Gladieux P."/>
            <person name="Thoren M.H."/>
            <person name="Johannesson H."/>
        </authorList>
    </citation>
    <scope>NUCLEOTIDE SEQUENCE</scope>
    <source>
        <strain evidence="11">CBS 123565</strain>
    </source>
</reference>
<evidence type="ECO:0000256" key="5">
    <source>
        <dbReference type="ARBA" id="ARBA00023136"/>
    </source>
</evidence>
<protein>
    <recommendedName>
        <fullName evidence="13">Dopey N-terminal domain-containing protein</fullName>
    </recommendedName>
</protein>
<evidence type="ECO:0000313" key="12">
    <source>
        <dbReference type="Proteomes" id="UP001304895"/>
    </source>
</evidence>
<dbReference type="GO" id="GO:0015031">
    <property type="term" value="P:protein transport"/>
    <property type="evidence" value="ECO:0007669"/>
    <property type="project" value="UniProtKB-KW"/>
</dbReference>
<evidence type="ECO:0008006" key="13">
    <source>
        <dbReference type="Google" id="ProtNLM"/>
    </source>
</evidence>
<name>A0AAN6UGR1_9PEZI</name>
<evidence type="ECO:0000256" key="6">
    <source>
        <dbReference type="ARBA" id="ARBA00046326"/>
    </source>
</evidence>
<dbReference type="InterPro" id="IPR056457">
    <property type="entry name" value="DOP1_C"/>
</dbReference>
<proteinExistence type="inferred from homology"/>
<evidence type="ECO:0000313" key="11">
    <source>
        <dbReference type="EMBL" id="KAK4132469.1"/>
    </source>
</evidence>
<organism evidence="11 12">
    <name type="scientific">Trichocladium antarcticum</name>
    <dbReference type="NCBI Taxonomy" id="1450529"/>
    <lineage>
        <taxon>Eukaryota</taxon>
        <taxon>Fungi</taxon>
        <taxon>Dikarya</taxon>
        <taxon>Ascomycota</taxon>
        <taxon>Pezizomycotina</taxon>
        <taxon>Sordariomycetes</taxon>
        <taxon>Sordariomycetidae</taxon>
        <taxon>Sordariales</taxon>
        <taxon>Chaetomiaceae</taxon>
        <taxon>Trichocladium</taxon>
    </lineage>
</organism>
<feature type="domain" description="DOP1 N-terminal" evidence="8">
    <location>
        <begin position="38"/>
        <end position="360"/>
    </location>
</feature>
<gene>
    <name evidence="11" type="ORF">BT67DRAFT_406408</name>
</gene>
<dbReference type="Pfam" id="PF04118">
    <property type="entry name" value="Dopey_N"/>
    <property type="match status" value="1"/>
</dbReference>
<dbReference type="GO" id="GO:0005802">
    <property type="term" value="C:trans-Golgi network"/>
    <property type="evidence" value="ECO:0007669"/>
    <property type="project" value="TreeGrafter"/>
</dbReference>
<dbReference type="InterPro" id="IPR007249">
    <property type="entry name" value="DOP1_N"/>
</dbReference>
<dbReference type="EMBL" id="MU853417">
    <property type="protein sequence ID" value="KAK4132469.1"/>
    <property type="molecule type" value="Genomic_DNA"/>
</dbReference>
<comment type="caution">
    <text evidence="11">The sequence shown here is derived from an EMBL/GenBank/DDBJ whole genome shotgun (WGS) entry which is preliminary data.</text>
</comment>
<feature type="compositionally biased region" description="Low complexity" evidence="7">
    <location>
        <begin position="9"/>
        <end position="22"/>
    </location>
</feature>
<accession>A0AAN6UGR1</accession>
<evidence type="ECO:0000256" key="4">
    <source>
        <dbReference type="ARBA" id="ARBA00023034"/>
    </source>
</evidence>
<dbReference type="InterPro" id="IPR040314">
    <property type="entry name" value="DOP1"/>
</dbReference>
<evidence type="ECO:0000256" key="7">
    <source>
        <dbReference type="SAM" id="MobiDB-lite"/>
    </source>
</evidence>
<keyword evidence="12" id="KW-1185">Reference proteome</keyword>
<dbReference type="GO" id="GO:0006895">
    <property type="term" value="P:Golgi to endosome transport"/>
    <property type="evidence" value="ECO:0007669"/>
    <property type="project" value="InterPro"/>
</dbReference>
<keyword evidence="4" id="KW-0333">Golgi apparatus</keyword>
<dbReference type="GO" id="GO:0005768">
    <property type="term" value="C:endosome"/>
    <property type="evidence" value="ECO:0007669"/>
    <property type="project" value="TreeGrafter"/>
</dbReference>
<dbReference type="SUPFAM" id="SSF48371">
    <property type="entry name" value="ARM repeat"/>
    <property type="match status" value="1"/>
</dbReference>
<dbReference type="GO" id="GO:0005829">
    <property type="term" value="C:cytosol"/>
    <property type="evidence" value="ECO:0007669"/>
    <property type="project" value="GOC"/>
</dbReference>
<evidence type="ECO:0000259" key="9">
    <source>
        <dbReference type="Pfam" id="PF24597"/>
    </source>
</evidence>
<comment type="subcellular location">
    <subcellularLocation>
        <location evidence="1">Golgi apparatus membrane</location>
        <topology evidence="1">Peripheral membrane protein</topology>
    </subcellularLocation>
</comment>
<keyword evidence="5" id="KW-0472">Membrane</keyword>
<evidence type="ECO:0000259" key="10">
    <source>
        <dbReference type="Pfam" id="PF24598"/>
    </source>
</evidence>
<feature type="domain" description="DOP1-like middle TPR" evidence="9">
    <location>
        <begin position="390"/>
        <end position="614"/>
    </location>
</feature>
<dbReference type="Pfam" id="PF24597">
    <property type="entry name" value="TPR_DOP1_M"/>
    <property type="match status" value="1"/>
</dbReference>
<reference evidence="11" key="1">
    <citation type="journal article" date="2023" name="Mol. Phylogenet. Evol.">
        <title>Genome-scale phylogeny and comparative genomics of the fungal order Sordariales.</title>
        <authorList>
            <person name="Hensen N."/>
            <person name="Bonometti L."/>
            <person name="Westerberg I."/>
            <person name="Brannstrom I.O."/>
            <person name="Guillou S."/>
            <person name="Cros-Aarteil S."/>
            <person name="Calhoun S."/>
            <person name="Haridas S."/>
            <person name="Kuo A."/>
            <person name="Mondo S."/>
            <person name="Pangilinan J."/>
            <person name="Riley R."/>
            <person name="LaButti K."/>
            <person name="Andreopoulos B."/>
            <person name="Lipzen A."/>
            <person name="Chen C."/>
            <person name="Yan M."/>
            <person name="Daum C."/>
            <person name="Ng V."/>
            <person name="Clum A."/>
            <person name="Steindorff A."/>
            <person name="Ohm R.A."/>
            <person name="Martin F."/>
            <person name="Silar P."/>
            <person name="Natvig D.O."/>
            <person name="Lalanne C."/>
            <person name="Gautier V."/>
            <person name="Ament-Velasquez S.L."/>
            <person name="Kruys A."/>
            <person name="Hutchinson M.I."/>
            <person name="Powell A.J."/>
            <person name="Barry K."/>
            <person name="Miller A.N."/>
            <person name="Grigoriev I.V."/>
            <person name="Debuchy R."/>
            <person name="Gladieux P."/>
            <person name="Hiltunen Thoren M."/>
            <person name="Johannesson H."/>
        </authorList>
    </citation>
    <scope>NUCLEOTIDE SEQUENCE</scope>
    <source>
        <strain evidence="11">CBS 123565</strain>
    </source>
</reference>
<evidence type="ECO:0000256" key="2">
    <source>
        <dbReference type="ARBA" id="ARBA00022448"/>
    </source>
</evidence>
<dbReference type="PANTHER" id="PTHR14042:SF24">
    <property type="entry name" value="PROTEIN DOPEY-1 HOMOLOG"/>
    <property type="match status" value="1"/>
</dbReference>